<dbReference type="EMBL" id="JACXAH010000013">
    <property type="protein sequence ID" value="MBD1372696.1"/>
    <property type="molecule type" value="Genomic_DNA"/>
</dbReference>
<dbReference type="Gene3D" id="2.60.300.12">
    <property type="entry name" value="HesB-like domain"/>
    <property type="match status" value="1"/>
</dbReference>
<keyword evidence="2" id="KW-1185">Reference proteome</keyword>
<evidence type="ECO:0000313" key="2">
    <source>
        <dbReference type="Proteomes" id="UP000661691"/>
    </source>
</evidence>
<dbReference type="Proteomes" id="UP000661691">
    <property type="component" value="Unassembled WGS sequence"/>
</dbReference>
<dbReference type="InterPro" id="IPR035903">
    <property type="entry name" value="HesB-like_dom_sf"/>
</dbReference>
<protein>
    <recommendedName>
        <fullName evidence="3">FeS cluster biogenesis domain-containing protein</fullName>
    </recommendedName>
</protein>
<organism evidence="1 2">
    <name type="scientific">Polycladospora coralii</name>
    <dbReference type="NCBI Taxonomy" id="2771432"/>
    <lineage>
        <taxon>Bacteria</taxon>
        <taxon>Bacillati</taxon>
        <taxon>Bacillota</taxon>
        <taxon>Bacilli</taxon>
        <taxon>Bacillales</taxon>
        <taxon>Thermoactinomycetaceae</taxon>
        <taxon>Polycladospora</taxon>
    </lineage>
</organism>
<sequence length="105" mass="11752">MNIELSDLAAARLAMILQQESTEEPLAVRVIPLTSGCATPSFAIEITESLPHYEKGSAKAIPFVWEPEEAAWMDGLIIDLNRENGKFTIYHPHPPFRSDCQLENE</sequence>
<evidence type="ECO:0008006" key="3">
    <source>
        <dbReference type="Google" id="ProtNLM"/>
    </source>
</evidence>
<proteinExistence type="predicted"/>
<name>A0A926N9K5_9BACL</name>
<evidence type="ECO:0000313" key="1">
    <source>
        <dbReference type="EMBL" id="MBD1372696.1"/>
    </source>
</evidence>
<comment type="caution">
    <text evidence="1">The sequence shown here is derived from an EMBL/GenBank/DDBJ whole genome shotgun (WGS) entry which is preliminary data.</text>
</comment>
<dbReference type="SUPFAM" id="SSF89360">
    <property type="entry name" value="HesB-like domain"/>
    <property type="match status" value="1"/>
</dbReference>
<dbReference type="AlphaFoldDB" id="A0A926N9K5"/>
<reference evidence="1" key="1">
    <citation type="submission" date="2020-09" db="EMBL/GenBank/DDBJ databases">
        <title>A novel bacterium of genus Hazenella, isolated from South China Sea.</title>
        <authorList>
            <person name="Huang H."/>
            <person name="Mo K."/>
            <person name="Hu Y."/>
        </authorList>
    </citation>
    <scope>NUCLEOTIDE SEQUENCE</scope>
    <source>
        <strain evidence="1">IB182357</strain>
    </source>
</reference>
<accession>A0A926N9K5</accession>
<dbReference type="RefSeq" id="WP_191140349.1">
    <property type="nucleotide sequence ID" value="NZ_JACXAG020000005.1"/>
</dbReference>
<gene>
    <name evidence="1" type="ORF">IC620_10045</name>
</gene>